<feature type="transmembrane region" description="Helical" evidence="6">
    <location>
        <begin position="151"/>
        <end position="171"/>
    </location>
</feature>
<feature type="transmembrane region" description="Helical" evidence="6">
    <location>
        <begin position="183"/>
        <end position="201"/>
    </location>
</feature>
<name>A0A7X1NNI6_9MICC</name>
<keyword evidence="5 6" id="KW-0472">Membrane</keyword>
<dbReference type="PANTHER" id="PTHR35007:SF4">
    <property type="entry name" value="CONSERVED TRANSMEMBRANE PROTEIN-RELATED"/>
    <property type="match status" value="1"/>
</dbReference>
<comment type="subcellular location">
    <subcellularLocation>
        <location evidence="1">Cell membrane</location>
        <topology evidence="1">Multi-pass membrane protein</topology>
    </subcellularLocation>
</comment>
<dbReference type="OrthoDB" id="4948021at2"/>
<evidence type="ECO:0000256" key="3">
    <source>
        <dbReference type="ARBA" id="ARBA00022692"/>
    </source>
</evidence>
<feature type="domain" description="Type II secretion system protein GspF" evidence="7">
    <location>
        <begin position="23"/>
        <end position="165"/>
    </location>
</feature>
<keyword evidence="9" id="KW-1185">Reference proteome</keyword>
<evidence type="ECO:0000256" key="6">
    <source>
        <dbReference type="SAM" id="Phobius"/>
    </source>
</evidence>
<evidence type="ECO:0000256" key="1">
    <source>
        <dbReference type="ARBA" id="ARBA00004651"/>
    </source>
</evidence>
<protein>
    <recommendedName>
        <fullName evidence="7">Type II secretion system protein GspF domain-containing protein</fullName>
    </recommendedName>
</protein>
<evidence type="ECO:0000313" key="8">
    <source>
        <dbReference type="EMBL" id="MPY10087.1"/>
    </source>
</evidence>
<keyword evidence="2" id="KW-1003">Cell membrane</keyword>
<dbReference type="Pfam" id="PF00482">
    <property type="entry name" value="T2SSF"/>
    <property type="match status" value="1"/>
</dbReference>
<dbReference type="GO" id="GO:0005886">
    <property type="term" value="C:plasma membrane"/>
    <property type="evidence" value="ECO:0007669"/>
    <property type="project" value="UniProtKB-SubCell"/>
</dbReference>
<evidence type="ECO:0000259" key="7">
    <source>
        <dbReference type="Pfam" id="PF00482"/>
    </source>
</evidence>
<dbReference type="Proteomes" id="UP000326464">
    <property type="component" value="Unassembled WGS sequence"/>
</dbReference>
<dbReference type="EMBL" id="VJXX01000001">
    <property type="protein sequence ID" value="MPY10087.1"/>
    <property type="molecule type" value="Genomic_DNA"/>
</dbReference>
<reference evidence="9" key="1">
    <citation type="submission" date="2019-07" db="EMBL/GenBank/DDBJ databases">
        <title>Arthrobacter KR32 sp. nov., isolated from mountain cheese made of cows milk.</title>
        <authorList>
            <person name="Flegler A."/>
        </authorList>
    </citation>
    <scope>NUCLEOTIDE SEQUENCE [LARGE SCALE GENOMIC DNA]</scope>
    <source>
        <strain evidence="9">KR32</strain>
    </source>
</reference>
<accession>A0A7X1NNI6</accession>
<dbReference type="AlphaFoldDB" id="A0A7X1NNI6"/>
<evidence type="ECO:0000313" key="9">
    <source>
        <dbReference type="Proteomes" id="UP000326464"/>
    </source>
</evidence>
<evidence type="ECO:0000256" key="5">
    <source>
        <dbReference type="ARBA" id="ARBA00023136"/>
    </source>
</evidence>
<keyword evidence="4 6" id="KW-1133">Transmembrane helix</keyword>
<keyword evidence="3 6" id="KW-0812">Transmembrane</keyword>
<proteinExistence type="predicted"/>
<dbReference type="PANTHER" id="PTHR35007">
    <property type="entry name" value="INTEGRAL MEMBRANE PROTEIN-RELATED"/>
    <property type="match status" value="1"/>
</dbReference>
<gene>
    <name evidence="8" type="ORF">FNH21_05030</name>
</gene>
<evidence type="ECO:0000256" key="2">
    <source>
        <dbReference type="ARBA" id="ARBA00022475"/>
    </source>
</evidence>
<organism evidence="8 9">
    <name type="scientific">Arthrobacter bussei</name>
    <dbReference type="NCBI Taxonomy" id="2594179"/>
    <lineage>
        <taxon>Bacteria</taxon>
        <taxon>Bacillati</taxon>
        <taxon>Actinomycetota</taxon>
        <taxon>Actinomycetes</taxon>
        <taxon>Micrococcales</taxon>
        <taxon>Micrococcaceae</taxon>
        <taxon>Arthrobacter</taxon>
    </lineage>
</organism>
<dbReference type="InterPro" id="IPR018076">
    <property type="entry name" value="T2SS_GspF_dom"/>
</dbReference>
<comment type="caution">
    <text evidence="8">The sequence shown here is derived from an EMBL/GenBank/DDBJ whole genome shotgun (WGS) entry which is preliminary data.</text>
</comment>
<sequence length="213" mass="21978">MLRSGSGSGSGSGSESVEELPLFVRQMAGLLRAGRPPSVLWADLDAVYAEEDTGFAARARPVISAARRASALGLSVPEALSDALGPAPRDVTGGLLSEAVGRLWGDLAACLAVAERSGAPLATILDHYAAQLESEFAGRAARETALAGPRATVVLLTWLPVVGLLLGFALGVDPVQVLSTDPFGRSAFCVGVILMIVARSWSGRLVRRAESAS</sequence>
<evidence type="ECO:0000256" key="4">
    <source>
        <dbReference type="ARBA" id="ARBA00022989"/>
    </source>
</evidence>